<protein>
    <submittedName>
        <fullName evidence="2">Probable Rho GTPase-activating protein CG5521</fullName>
    </submittedName>
</protein>
<dbReference type="InterPro" id="IPR035974">
    <property type="entry name" value="Rap/Ran-GAP_sf"/>
</dbReference>
<dbReference type="SUPFAM" id="SSF111347">
    <property type="entry name" value="Rap/Ran-GAP"/>
    <property type="match status" value="1"/>
</dbReference>
<evidence type="ECO:0000313" key="2">
    <source>
        <dbReference type="EMBL" id="CAG6461979.1"/>
    </source>
</evidence>
<name>A0A8D8AR05_CULPI</name>
<feature type="compositionally biased region" description="Low complexity" evidence="1">
    <location>
        <begin position="98"/>
        <end position="112"/>
    </location>
</feature>
<dbReference type="EMBL" id="HBUE01044484">
    <property type="protein sequence ID" value="CAG6461979.1"/>
    <property type="molecule type" value="Transcribed_RNA"/>
</dbReference>
<dbReference type="GO" id="GO:0051056">
    <property type="term" value="P:regulation of small GTPase mediated signal transduction"/>
    <property type="evidence" value="ECO:0007669"/>
    <property type="project" value="InterPro"/>
</dbReference>
<feature type="region of interest" description="Disordered" evidence="1">
    <location>
        <begin position="68"/>
        <end position="118"/>
    </location>
</feature>
<proteinExistence type="predicted"/>
<reference evidence="2" key="1">
    <citation type="submission" date="2021-05" db="EMBL/GenBank/DDBJ databases">
        <authorList>
            <person name="Alioto T."/>
            <person name="Alioto T."/>
            <person name="Gomez Garrido J."/>
        </authorList>
    </citation>
    <scope>NUCLEOTIDE SEQUENCE</scope>
</reference>
<accession>A0A8D8AR05</accession>
<evidence type="ECO:0000256" key="1">
    <source>
        <dbReference type="SAM" id="MobiDB-lite"/>
    </source>
</evidence>
<dbReference type="GO" id="GO:0005096">
    <property type="term" value="F:GTPase activator activity"/>
    <property type="evidence" value="ECO:0007669"/>
    <property type="project" value="InterPro"/>
</dbReference>
<organism evidence="2">
    <name type="scientific">Culex pipiens</name>
    <name type="common">House mosquito</name>
    <dbReference type="NCBI Taxonomy" id="7175"/>
    <lineage>
        <taxon>Eukaryota</taxon>
        <taxon>Metazoa</taxon>
        <taxon>Ecdysozoa</taxon>
        <taxon>Arthropoda</taxon>
        <taxon>Hexapoda</taxon>
        <taxon>Insecta</taxon>
        <taxon>Pterygota</taxon>
        <taxon>Neoptera</taxon>
        <taxon>Endopterygota</taxon>
        <taxon>Diptera</taxon>
        <taxon>Nematocera</taxon>
        <taxon>Culicoidea</taxon>
        <taxon>Culicidae</taxon>
        <taxon>Culicinae</taxon>
        <taxon>Culicini</taxon>
        <taxon>Culex</taxon>
        <taxon>Culex</taxon>
    </lineage>
</organism>
<sequence>MKVNGFLLNTAGLSPLRPHQENQTSIILNQRALETERRRCGTSRRIPSLLFRWFRWVQVLQRRQRSPGHVWSSEPLAASKHNTSSRRPGRLGTTQADASAAANRQTAPRAAQLGQPKVSRNAQKAVIYVTNGQEDKNWMIASALGWDVELESYNGFLGGCPR</sequence>
<dbReference type="AlphaFoldDB" id="A0A8D8AR05"/>